<comment type="caution">
    <text evidence="2">The sequence shown here is derived from an EMBL/GenBank/DDBJ whole genome shotgun (WGS) entry which is preliminary data.</text>
</comment>
<proteinExistence type="predicted"/>
<dbReference type="RefSeq" id="WP_073716410.1">
    <property type="nucleotide sequence ID" value="NZ_MQVR01000025.1"/>
</dbReference>
<gene>
    <name evidence="2" type="ORF">BSZ39_05700</name>
</gene>
<evidence type="ECO:0000313" key="2">
    <source>
        <dbReference type="EMBL" id="OKL54154.1"/>
    </source>
</evidence>
<keyword evidence="3" id="KW-1185">Reference proteome</keyword>
<keyword evidence="1" id="KW-0472">Membrane</keyword>
<reference evidence="3" key="1">
    <citation type="submission" date="2016-12" db="EMBL/GenBank/DDBJ databases">
        <authorList>
            <person name="Meng X."/>
        </authorList>
    </citation>
    <scope>NUCLEOTIDE SEQUENCE [LARGE SCALE GENOMIC DNA]</scope>
    <source>
        <strain evidence="3">DSM 19116</strain>
    </source>
</reference>
<name>A0A1Q5Q2T9_9ACTO</name>
<evidence type="ECO:0000256" key="1">
    <source>
        <dbReference type="SAM" id="Phobius"/>
    </source>
</evidence>
<dbReference type="EMBL" id="MQVR01000025">
    <property type="protein sequence ID" value="OKL54154.1"/>
    <property type="molecule type" value="Genomic_DNA"/>
</dbReference>
<protein>
    <submittedName>
        <fullName evidence="2">Uncharacterized protein</fullName>
    </submittedName>
</protein>
<feature type="transmembrane region" description="Helical" evidence="1">
    <location>
        <begin position="20"/>
        <end position="37"/>
    </location>
</feature>
<sequence>MTHFVPGSASTFETSRKTLFLVAALCVSSGAAVGYYLPAIARFASKVSIPLDDVFRTLETFDSPGIV</sequence>
<dbReference type="Proteomes" id="UP000185628">
    <property type="component" value="Unassembled WGS sequence"/>
</dbReference>
<dbReference type="AlphaFoldDB" id="A0A1Q5Q2T9"/>
<keyword evidence="1" id="KW-1133">Transmembrane helix</keyword>
<accession>A0A1Q5Q2T9</accession>
<keyword evidence="1" id="KW-0812">Transmembrane</keyword>
<evidence type="ECO:0000313" key="3">
    <source>
        <dbReference type="Proteomes" id="UP000185628"/>
    </source>
</evidence>
<organism evidence="2 3">
    <name type="scientific">Bowdeniella nasicola</name>
    <dbReference type="NCBI Taxonomy" id="208480"/>
    <lineage>
        <taxon>Bacteria</taxon>
        <taxon>Bacillati</taxon>
        <taxon>Actinomycetota</taxon>
        <taxon>Actinomycetes</taxon>
        <taxon>Actinomycetales</taxon>
        <taxon>Actinomycetaceae</taxon>
        <taxon>Bowdeniella</taxon>
    </lineage>
</organism>